<feature type="compositionally biased region" description="Pro residues" evidence="1">
    <location>
        <begin position="13"/>
        <end position="22"/>
    </location>
</feature>
<feature type="compositionally biased region" description="Polar residues" evidence="1">
    <location>
        <begin position="1"/>
        <end position="12"/>
    </location>
</feature>
<feature type="region of interest" description="Disordered" evidence="1">
    <location>
        <begin position="1"/>
        <end position="68"/>
    </location>
</feature>
<feature type="non-terminal residue" evidence="2">
    <location>
        <position position="1"/>
    </location>
</feature>
<accession>A0A139H3K7</accession>
<organism evidence="2 3">
    <name type="scientific">Pseudocercospora eumusae</name>
    <dbReference type="NCBI Taxonomy" id="321146"/>
    <lineage>
        <taxon>Eukaryota</taxon>
        <taxon>Fungi</taxon>
        <taxon>Dikarya</taxon>
        <taxon>Ascomycota</taxon>
        <taxon>Pezizomycotina</taxon>
        <taxon>Dothideomycetes</taxon>
        <taxon>Dothideomycetidae</taxon>
        <taxon>Mycosphaerellales</taxon>
        <taxon>Mycosphaerellaceae</taxon>
        <taxon>Pseudocercospora</taxon>
    </lineage>
</organism>
<reference evidence="2 3" key="1">
    <citation type="submission" date="2015-07" db="EMBL/GenBank/DDBJ databases">
        <title>Comparative genomics of the Sigatoka disease complex on banana suggests a link between parallel evolutionary changes in Pseudocercospora fijiensis and Pseudocercospora eumusae and increased virulence on the banana host.</title>
        <authorList>
            <person name="Chang T.-C."/>
            <person name="Salvucci A."/>
            <person name="Crous P.W."/>
            <person name="Stergiopoulos I."/>
        </authorList>
    </citation>
    <scope>NUCLEOTIDE SEQUENCE [LARGE SCALE GENOMIC DNA]</scope>
    <source>
        <strain evidence="2 3">CBS 114824</strain>
    </source>
</reference>
<dbReference type="EMBL" id="LFZN01000158">
    <property type="protein sequence ID" value="KXS96949.1"/>
    <property type="molecule type" value="Genomic_DNA"/>
</dbReference>
<sequence>ALSDPSKSLQPTQIPPTHPNPSDPSKSLRPIQIPPTYPNPSNPSKSLRPTQIPPTYLNPSANEHRYRNIAPRQMQCTCIYRAKRASKAAYWS</sequence>
<keyword evidence="3" id="KW-1185">Reference proteome</keyword>
<evidence type="ECO:0000313" key="2">
    <source>
        <dbReference type="EMBL" id="KXS96949.1"/>
    </source>
</evidence>
<gene>
    <name evidence="2" type="ORF">AC578_5684</name>
</gene>
<name>A0A139H3K7_9PEZI</name>
<dbReference type="AlphaFoldDB" id="A0A139H3K7"/>
<evidence type="ECO:0000256" key="1">
    <source>
        <dbReference type="SAM" id="MobiDB-lite"/>
    </source>
</evidence>
<evidence type="ECO:0000313" key="3">
    <source>
        <dbReference type="Proteomes" id="UP000070133"/>
    </source>
</evidence>
<proteinExistence type="predicted"/>
<dbReference type="Proteomes" id="UP000070133">
    <property type="component" value="Unassembled WGS sequence"/>
</dbReference>
<comment type="caution">
    <text evidence="2">The sequence shown here is derived from an EMBL/GenBank/DDBJ whole genome shotgun (WGS) entry which is preliminary data.</text>
</comment>
<feature type="compositionally biased region" description="Pro residues" evidence="1">
    <location>
        <begin position="32"/>
        <end position="41"/>
    </location>
</feature>
<protein>
    <submittedName>
        <fullName evidence="2">Uncharacterized protein</fullName>
    </submittedName>
</protein>